<dbReference type="SUPFAM" id="SSF88688">
    <property type="entry name" value="Families 57/38 glycoside transferase middle domain"/>
    <property type="match status" value="1"/>
</dbReference>
<feature type="domain" description="Glycoside hydrolase family 57 N-terminal" evidence="4">
    <location>
        <begin position="7"/>
        <end position="396"/>
    </location>
</feature>
<feature type="domain" description="1,4-alpha-glucan branching enzyme C-terminal" evidence="5">
    <location>
        <begin position="424"/>
        <end position="524"/>
    </location>
</feature>
<evidence type="ECO:0000256" key="2">
    <source>
        <dbReference type="ARBA" id="ARBA00023277"/>
    </source>
</evidence>
<evidence type="ECO:0000256" key="1">
    <source>
        <dbReference type="ARBA" id="ARBA00006821"/>
    </source>
</evidence>
<proteinExistence type="inferred from homology"/>
<dbReference type="PANTHER" id="PTHR41695:SF1">
    <property type="entry name" value="1,4-ALPHA-GLUCAN BRANCHING ENZYME TK1436"/>
    <property type="match status" value="1"/>
</dbReference>
<dbReference type="Gene3D" id="3.20.110.10">
    <property type="entry name" value="Glycoside hydrolase 38, N terminal domain"/>
    <property type="match status" value="1"/>
</dbReference>
<name>A0A485LWB7_9ZZZZ</name>
<dbReference type="GO" id="GO:0003844">
    <property type="term" value="F:1,4-alpha-glucan branching enzyme activity"/>
    <property type="evidence" value="ECO:0007669"/>
    <property type="project" value="InterPro"/>
</dbReference>
<dbReference type="InterPro" id="IPR027291">
    <property type="entry name" value="Glyco_hydro_38_N_sf"/>
</dbReference>
<dbReference type="InterPro" id="IPR011330">
    <property type="entry name" value="Glyco_hydro/deAcase_b/a-brl"/>
</dbReference>
<gene>
    <name evidence="7" type="ORF">SCFA_1110003</name>
</gene>
<dbReference type="Pfam" id="PF09210">
    <property type="entry name" value="BE_C"/>
    <property type="match status" value="1"/>
</dbReference>
<evidence type="ECO:0000259" key="4">
    <source>
        <dbReference type="Pfam" id="PF03065"/>
    </source>
</evidence>
<dbReference type="CDD" id="cd03801">
    <property type="entry name" value="GT4_PimA-like"/>
    <property type="match status" value="1"/>
</dbReference>
<dbReference type="InterPro" id="IPR037090">
    <property type="entry name" value="57_glycoside_trans_central"/>
</dbReference>
<evidence type="ECO:0000259" key="5">
    <source>
        <dbReference type="Pfam" id="PF09210"/>
    </source>
</evidence>
<dbReference type="InterPro" id="IPR028995">
    <property type="entry name" value="Glyco_hydro_57/38_cen_sf"/>
</dbReference>
<dbReference type="GO" id="GO:0005576">
    <property type="term" value="C:extracellular region"/>
    <property type="evidence" value="ECO:0007669"/>
    <property type="project" value="TreeGrafter"/>
</dbReference>
<feature type="domain" description="Glycosyl transferase family 1" evidence="3">
    <location>
        <begin position="746"/>
        <end position="902"/>
    </location>
</feature>
<dbReference type="Gene3D" id="3.40.50.2000">
    <property type="entry name" value="Glycogen Phosphorylase B"/>
    <property type="match status" value="2"/>
</dbReference>
<accession>A0A485LWB7</accession>
<organism evidence="7">
    <name type="scientific">anaerobic digester metagenome</name>
    <dbReference type="NCBI Taxonomy" id="1263854"/>
    <lineage>
        <taxon>unclassified sequences</taxon>
        <taxon>metagenomes</taxon>
        <taxon>ecological metagenomes</taxon>
    </lineage>
</organism>
<dbReference type="InterPro" id="IPR004300">
    <property type="entry name" value="Glyco_hydro_57_N"/>
</dbReference>
<dbReference type="SUPFAM" id="SSF88713">
    <property type="entry name" value="Glycoside hydrolase/deacetylase"/>
    <property type="match status" value="1"/>
</dbReference>
<comment type="similarity">
    <text evidence="1">Belongs to the glycosyl hydrolase 57 family.</text>
</comment>
<feature type="domain" description="Glycosyltransferase subfamily 4-like N-terminal" evidence="6">
    <location>
        <begin position="557"/>
        <end position="730"/>
    </location>
</feature>
<dbReference type="EMBL" id="CAADRN010000015">
    <property type="protein sequence ID" value="VFU11318.1"/>
    <property type="molecule type" value="Genomic_DNA"/>
</dbReference>
<reference evidence="7" key="1">
    <citation type="submission" date="2019-03" db="EMBL/GenBank/DDBJ databases">
        <authorList>
            <person name="Hao L."/>
        </authorList>
    </citation>
    <scope>NUCLEOTIDE SEQUENCE</scope>
</reference>
<dbReference type="Pfam" id="PF03065">
    <property type="entry name" value="Glyco_hydro_57"/>
    <property type="match status" value="1"/>
</dbReference>
<dbReference type="AlphaFoldDB" id="A0A485LWB7"/>
<dbReference type="SUPFAM" id="SSF53756">
    <property type="entry name" value="UDP-Glycosyltransferase/glycogen phosphorylase"/>
    <property type="match status" value="1"/>
</dbReference>
<dbReference type="InterPro" id="IPR001296">
    <property type="entry name" value="Glyco_trans_1"/>
</dbReference>
<dbReference type="Gene3D" id="1.20.1430.10">
    <property type="entry name" value="Families 57/38 glycoside transferase, middle domain"/>
    <property type="match status" value="1"/>
</dbReference>
<dbReference type="InterPro" id="IPR015293">
    <property type="entry name" value="BE_C"/>
</dbReference>
<sequence>MPAGYLALVLHAHLPYIRHPEEPGIMEERWLFEAITECYVPLLWSFEKLVKEGVDFSLTFSLSPPLISMLNDHLLQARYLRYLEGLIRLAEAEIDRNRDCPAVRDLASMYYYRLNDVRRSFEDDYGGNLLLPLQSLQALGVLEVITTCATHGYLPLMLTREARRAQVQLAVEQYGRLFGRPLTGLWLPECGYVPGVDGILKEFGVRYFFVETHGILNASPPPRRGVYAPLACRSGVAAFGRDPESSRQVWDRETGYPGDPYYREFYRDIGYDLDLDYLAHCLPGGRIRCDTGLKYYRITGPGPDKELYLPDLAGARTVRDAENFASNRGLQVKQLAARLDRKPIVVAPYDAELFGHWWYEGPQWLENLCRICASGRDGIKMTTPTSYLGEYEDNQVADLAASSWGEGGYNQVWLNPSNDWIYRHLHRAETAMVDLADLYPGATGIVRRALNQAARELLLAQSSDWAFIIKTDTAVQYAVQRISEHIGRFNTLADSINEGRLDEGELTGFEKEDNIFPEMDYSIYSRHYRMKRRSGAGEEGRALKILMLSWEFPPRTVGGLARHVHDLSRALARLGASVHVITCPAQGTPRYQFVEGVHVHRVEQSRLTSREFMEWVQQLNNAMVELAGELVLSGPFDLVHAHDWLVGDAAVVLRNQYRLPLVATIHATEYGRNRGIHNELQRRIHELDARFAAGATKVICCSDFMAAEVKELFKIPGEKIRVLPNGVDPANLGIPRKLVPGRGEQKPEGKVVFFIGRLVPEKGVQVLLEAFSRLIPEIQDLKLMVGGIGPYEGALRTKAGELGLAGRVVFLGYLDEKRRNEYFKMADVAVFPSLYEPFGIVALEAMATQIPVLVSDTGGLSEVIAHGIDGYKVPPGRPDILSYYIREVLVNPGLARDLTRQAWKKVLTVYDWQNIATGTIEVYREAMAVAGTGEKTAG</sequence>
<dbReference type="Pfam" id="PF13439">
    <property type="entry name" value="Glyco_transf_4"/>
    <property type="match status" value="1"/>
</dbReference>
<dbReference type="Pfam" id="PF00534">
    <property type="entry name" value="Glycos_transf_1"/>
    <property type="match status" value="1"/>
</dbReference>
<dbReference type="GO" id="GO:0030979">
    <property type="term" value="P:alpha-glucan biosynthetic process"/>
    <property type="evidence" value="ECO:0007669"/>
    <property type="project" value="InterPro"/>
</dbReference>
<dbReference type="InterPro" id="IPR040042">
    <property type="entry name" value="Branching_enz_MT3115-like"/>
</dbReference>
<evidence type="ECO:0000259" key="6">
    <source>
        <dbReference type="Pfam" id="PF13439"/>
    </source>
</evidence>
<evidence type="ECO:0000313" key="7">
    <source>
        <dbReference type="EMBL" id="VFU11318.1"/>
    </source>
</evidence>
<dbReference type="CDD" id="cd10792">
    <property type="entry name" value="GH57N_AmyC_like"/>
    <property type="match status" value="1"/>
</dbReference>
<dbReference type="InterPro" id="IPR028098">
    <property type="entry name" value="Glyco_trans_4-like_N"/>
</dbReference>
<keyword evidence="2" id="KW-0119">Carbohydrate metabolism</keyword>
<dbReference type="PANTHER" id="PTHR41695">
    <property type="entry name" value="1,4-ALPHA-GLUCAN BRANCHING ENZYME RV3031-RELATED"/>
    <property type="match status" value="1"/>
</dbReference>
<evidence type="ECO:0008006" key="8">
    <source>
        <dbReference type="Google" id="ProtNLM"/>
    </source>
</evidence>
<protein>
    <recommendedName>
        <fullName evidence="8">1,4-alpha-glucan branching enzyme</fullName>
    </recommendedName>
</protein>
<evidence type="ECO:0000259" key="3">
    <source>
        <dbReference type="Pfam" id="PF00534"/>
    </source>
</evidence>